<feature type="chain" id="PRO_5033224842" description="Fungal lipase-type domain-containing protein" evidence="1">
    <location>
        <begin position="21"/>
        <end position="301"/>
    </location>
</feature>
<keyword evidence="4" id="KW-0496">Mitochondrion</keyword>
<evidence type="ECO:0000313" key="3">
    <source>
        <dbReference type="EMBL" id="CEO95851.1"/>
    </source>
</evidence>
<reference evidence="4 6" key="2">
    <citation type="submission" date="2018-03" db="EMBL/GenBank/DDBJ databases">
        <authorList>
            <person name="Fogelqvist J."/>
        </authorList>
    </citation>
    <scope>NUCLEOTIDE SEQUENCE [LARGE SCALE GENOMIC DNA]</scope>
</reference>
<reference evidence="3 5" key="1">
    <citation type="submission" date="2015-02" db="EMBL/GenBank/DDBJ databases">
        <authorList>
            <person name="Chooi Y.-H."/>
        </authorList>
    </citation>
    <scope>NUCLEOTIDE SEQUENCE [LARGE SCALE GENOMIC DNA]</scope>
    <source>
        <strain evidence="3">E3</strain>
    </source>
</reference>
<dbReference type="OrthoDB" id="345705at2759"/>
<dbReference type="AlphaFoldDB" id="A0A0G4IKR8"/>
<dbReference type="InterPro" id="IPR002921">
    <property type="entry name" value="Fungal_lipase-type"/>
</dbReference>
<dbReference type="SUPFAM" id="SSF53474">
    <property type="entry name" value="alpha/beta-Hydrolases"/>
    <property type="match status" value="1"/>
</dbReference>
<dbReference type="EMBL" id="CDSF01000035">
    <property type="protein sequence ID" value="CEO95851.1"/>
    <property type="molecule type" value="Genomic_DNA"/>
</dbReference>
<evidence type="ECO:0000259" key="2">
    <source>
        <dbReference type="Pfam" id="PF01764"/>
    </source>
</evidence>
<gene>
    <name evidence="3" type="ORF">PBRA_004564</name>
    <name evidence="4" type="ORF">PLBR_LOCUS7346</name>
</gene>
<sequence length="301" mass="33536">MTSRARVLAVVGCVLVVAAAVSNAGGNATGYDAEFALWGARLASASYCANPDRLAAWDCESCHTIPGVKVVTVFERLGCGAYGFIAVQGNWTILSFRGTSWDDFGSAWDDLLFDHVRWPQKLDAHSRVNRGFLRYYNCVDEPIRRVLSGLATSYPSNNLAIVGHSLGASVALIASVALLDIFPSPVVYTYGTPRTGNYAFSVLHRRLVPNSWRVVHDCDMVPHLAPCGSFMDSRCSRLNFFPFHTSQEVFYDQRSMHDIHAYTVCDPLDGEDDTCSNRLRFPDSIFQHRHYFAFDLTRQCK</sequence>
<proteinExistence type="predicted"/>
<dbReference type="GO" id="GO:0006629">
    <property type="term" value="P:lipid metabolic process"/>
    <property type="evidence" value="ECO:0007669"/>
    <property type="project" value="InterPro"/>
</dbReference>
<dbReference type="InterPro" id="IPR029058">
    <property type="entry name" value="AB_hydrolase_fold"/>
</dbReference>
<geneLocation type="mitochondrion" evidence="4"/>
<dbReference type="OMA" id="HRWYTIY"/>
<name>A0A0G4IKR8_PLABS</name>
<keyword evidence="5" id="KW-1185">Reference proteome</keyword>
<dbReference type="CDD" id="cd00519">
    <property type="entry name" value="Lipase_3"/>
    <property type="match status" value="1"/>
</dbReference>
<evidence type="ECO:0000313" key="4">
    <source>
        <dbReference type="EMBL" id="SPR00131.1"/>
    </source>
</evidence>
<dbReference type="PANTHER" id="PTHR45908">
    <property type="entry name" value="PROTEIN CBG11750-RELATED"/>
    <property type="match status" value="1"/>
</dbReference>
<organism evidence="3 5">
    <name type="scientific">Plasmodiophora brassicae</name>
    <name type="common">Clubroot disease agent</name>
    <dbReference type="NCBI Taxonomy" id="37360"/>
    <lineage>
        <taxon>Eukaryota</taxon>
        <taxon>Sar</taxon>
        <taxon>Rhizaria</taxon>
        <taxon>Endomyxa</taxon>
        <taxon>Phytomyxea</taxon>
        <taxon>Plasmodiophorida</taxon>
        <taxon>Plasmodiophoridae</taxon>
        <taxon>Plasmodiophora</taxon>
    </lineage>
</organism>
<dbReference type="EMBL" id="OVEO01000013">
    <property type="protein sequence ID" value="SPR00131.1"/>
    <property type="molecule type" value="Genomic_DNA"/>
</dbReference>
<dbReference type="STRING" id="37360.A0A0G4IKR8"/>
<dbReference type="Pfam" id="PF01764">
    <property type="entry name" value="Lipase_3"/>
    <property type="match status" value="1"/>
</dbReference>
<dbReference type="Gene3D" id="3.40.50.1820">
    <property type="entry name" value="alpha/beta hydrolase"/>
    <property type="match status" value="1"/>
</dbReference>
<protein>
    <recommendedName>
        <fullName evidence="2">Fungal lipase-type domain-containing protein</fullName>
    </recommendedName>
</protein>
<evidence type="ECO:0000313" key="5">
    <source>
        <dbReference type="Proteomes" id="UP000039324"/>
    </source>
</evidence>
<dbReference type="Proteomes" id="UP000039324">
    <property type="component" value="Unassembled WGS sequence"/>
</dbReference>
<evidence type="ECO:0000313" key="6">
    <source>
        <dbReference type="Proteomes" id="UP000290189"/>
    </source>
</evidence>
<accession>A0A0G4IKR8</accession>
<keyword evidence="1" id="KW-0732">Signal</keyword>
<dbReference type="Proteomes" id="UP000290189">
    <property type="component" value="Unassembled WGS sequence"/>
</dbReference>
<evidence type="ECO:0000256" key="1">
    <source>
        <dbReference type="SAM" id="SignalP"/>
    </source>
</evidence>
<feature type="signal peptide" evidence="1">
    <location>
        <begin position="1"/>
        <end position="20"/>
    </location>
</feature>
<feature type="domain" description="Fungal lipase-type" evidence="2">
    <location>
        <begin position="94"/>
        <end position="227"/>
    </location>
</feature>